<dbReference type="WBParaSite" id="EgrG_000960600">
    <property type="protein sequence ID" value="EgrG_000960600"/>
    <property type="gene ID" value="EgrG_000960600"/>
</dbReference>
<reference evidence="2" key="2">
    <citation type="submission" date="2014-06" db="EMBL/GenBank/DDBJ databases">
        <authorList>
            <person name="Aslett M."/>
        </authorList>
    </citation>
    <scope>NUCLEOTIDE SEQUENCE</scope>
</reference>
<dbReference type="Proteomes" id="UP000492820">
    <property type="component" value="Unassembled WGS sequence"/>
</dbReference>
<feature type="compositionally biased region" description="Polar residues" evidence="1">
    <location>
        <begin position="176"/>
        <end position="189"/>
    </location>
</feature>
<organism evidence="2">
    <name type="scientific">Echinococcus granulosus</name>
    <name type="common">Hydatid tapeworm</name>
    <dbReference type="NCBI Taxonomy" id="6210"/>
    <lineage>
        <taxon>Eukaryota</taxon>
        <taxon>Metazoa</taxon>
        <taxon>Spiralia</taxon>
        <taxon>Lophotrochozoa</taxon>
        <taxon>Platyhelminthes</taxon>
        <taxon>Cestoda</taxon>
        <taxon>Eucestoda</taxon>
        <taxon>Cyclophyllidea</taxon>
        <taxon>Taeniidae</taxon>
        <taxon>Echinococcus</taxon>
        <taxon>Echinococcus granulosus group</taxon>
    </lineage>
</organism>
<gene>
    <name evidence="2" type="ORF">EgrG_000960600</name>
</gene>
<evidence type="ECO:0000313" key="3">
    <source>
        <dbReference type="Proteomes" id="UP000492820"/>
    </source>
</evidence>
<dbReference type="EMBL" id="LK028577">
    <property type="protein sequence ID" value="CDS16895.1"/>
    <property type="molecule type" value="Genomic_DNA"/>
</dbReference>
<protein>
    <submittedName>
        <fullName evidence="2 4">Uncharacterized protein</fullName>
    </submittedName>
</protein>
<name>A0A068WB21_ECHGR</name>
<dbReference type="OrthoDB" id="6278185at2759"/>
<evidence type="ECO:0000256" key="1">
    <source>
        <dbReference type="SAM" id="MobiDB-lite"/>
    </source>
</evidence>
<evidence type="ECO:0000313" key="2">
    <source>
        <dbReference type="EMBL" id="CDS16895.1"/>
    </source>
</evidence>
<reference evidence="2 3" key="1">
    <citation type="journal article" date="2013" name="Nature">
        <title>The genomes of four tapeworm species reveal adaptations to parasitism.</title>
        <authorList>
            <person name="Tsai I.J."/>
            <person name="Zarowiecki M."/>
            <person name="Holroyd N."/>
            <person name="Garciarrubio A."/>
            <person name="Sanchez-Flores A."/>
            <person name="Brooks K.L."/>
            <person name="Tracey A."/>
            <person name="Bobes R.J."/>
            <person name="Fragoso G."/>
            <person name="Sciutto E."/>
            <person name="Aslett M."/>
            <person name="Beasley H."/>
            <person name="Bennett H.M."/>
            <person name="Cai J."/>
            <person name="Camicia F."/>
            <person name="Clark R."/>
            <person name="Cucher M."/>
            <person name="De Silva N."/>
            <person name="Day T.A."/>
            <person name="Deplazes P."/>
            <person name="Estrada K."/>
            <person name="Fernandez C."/>
            <person name="Holland P.W."/>
            <person name="Hou J."/>
            <person name="Hu S."/>
            <person name="Huckvale T."/>
            <person name="Hung S.S."/>
            <person name="Kamenetzky L."/>
            <person name="Keane J.A."/>
            <person name="Kiss F."/>
            <person name="Koziol U."/>
            <person name="Lambert O."/>
            <person name="Liu K."/>
            <person name="Luo X."/>
            <person name="Luo Y."/>
            <person name="Macchiaroli N."/>
            <person name="Nichol S."/>
            <person name="Paps J."/>
            <person name="Parkinson J."/>
            <person name="Pouchkina-Stantcheva N."/>
            <person name="Riddiford N."/>
            <person name="Rosenzvit M."/>
            <person name="Salinas G."/>
            <person name="Wasmuth J.D."/>
            <person name="Zamanian M."/>
            <person name="Zheng Y."/>
            <person name="Cai X."/>
            <person name="Soberon X."/>
            <person name="Olson P.D."/>
            <person name="Laclette J.P."/>
            <person name="Brehm K."/>
            <person name="Berriman M."/>
            <person name="Garciarrubio A."/>
            <person name="Bobes R.J."/>
            <person name="Fragoso G."/>
            <person name="Sanchez-Flores A."/>
            <person name="Estrada K."/>
            <person name="Cevallos M.A."/>
            <person name="Morett E."/>
            <person name="Gonzalez V."/>
            <person name="Portillo T."/>
            <person name="Ochoa-Leyva A."/>
            <person name="Jose M.V."/>
            <person name="Sciutto E."/>
            <person name="Landa A."/>
            <person name="Jimenez L."/>
            <person name="Valdes V."/>
            <person name="Carrero J.C."/>
            <person name="Larralde C."/>
            <person name="Morales-Montor J."/>
            <person name="Limon-Lason J."/>
            <person name="Soberon X."/>
            <person name="Laclette J.P."/>
        </authorList>
    </citation>
    <scope>NUCLEOTIDE SEQUENCE [LARGE SCALE GENOMIC DNA]</scope>
</reference>
<sequence length="263" mass="26975">MEKVALYADQCQGRASQDALLMLPKTAHKGFGGSCSLDVISQTSALRKQVGQLYCPSQFSPSSSTHGVHDSSAANPNLGSVAFSGLDKRQMAIYGSLIPQQQQFLAKSFPDGPVNNILGNREMTAQELQAISKYLVELGAASGKLQSAEVLSAINAGTLSAFLNNPKLAAMVAASSLGSNPRSPSTSGLPTPTGVSSSAAAGPPLSSGSGTFLPPAPTGYRGSITTGQSAQQIQMAQQLAAQQQAAALYAGRGASQPQPQQPQ</sequence>
<feature type="compositionally biased region" description="Low complexity" evidence="1">
    <location>
        <begin position="190"/>
        <end position="211"/>
    </location>
</feature>
<dbReference type="AlphaFoldDB" id="A0A068WB21"/>
<accession>A0A068WB21</accession>
<proteinExistence type="predicted"/>
<evidence type="ECO:0000313" key="4">
    <source>
        <dbReference type="WBParaSite" id="EgrG_000960600"/>
    </source>
</evidence>
<reference evidence="4" key="3">
    <citation type="submission" date="2020-10" db="UniProtKB">
        <authorList>
            <consortium name="WormBaseParasite"/>
        </authorList>
    </citation>
    <scope>IDENTIFICATION</scope>
</reference>
<feature type="region of interest" description="Disordered" evidence="1">
    <location>
        <begin position="176"/>
        <end position="231"/>
    </location>
</feature>